<dbReference type="GO" id="GO:0000022">
    <property type="term" value="P:mitotic spindle elongation"/>
    <property type="evidence" value="ECO:0007669"/>
    <property type="project" value="TreeGrafter"/>
</dbReference>
<protein>
    <recommendedName>
        <fullName evidence="4">Golgi apparatus membrane protein TVP38</fullName>
    </recommendedName>
    <alternativeName>
        <fullName evidence="5">Golgi apparatus membrane protein tvp38</fullName>
    </alternativeName>
</protein>
<evidence type="ECO:0000256" key="1">
    <source>
        <dbReference type="ARBA" id="ARBA00002978"/>
    </source>
</evidence>
<keyword evidence="8" id="KW-0333">Golgi apparatus</keyword>
<feature type="region of interest" description="Disordered" evidence="10">
    <location>
        <begin position="389"/>
        <end position="410"/>
    </location>
</feature>
<sequence length="410" mass="46051">MDTKPSTLKDHGRISLIGTSHLSALHDQENGDVEVMLGKVNSNDDLDPHEEDAFLPFDPANNSSRSPGDLPSHPPPRRNSSPVHSPSLLSHVTFWKTEAARQFYESKRYVMQLDRRQLLQLAFEWRWTLLFLAFFFIMGSIMVAYRKEFFATLESLSKAVKVMGPQGYILMAFLIFLSAFPPMIGYGTFQTLSGFTFGFARGFPVSYFGALTGAVTCFVISRYYLQRRVEGLMKRHPNLEAVVRAVERKGFKLFVLIRLSPYPFNLLNVMFAASDISLAHFAFGTALSLLKIALHVYIGANLTSFSKHILGEDEDLTDSEKQAQTVMEISAVVGGVLATGVMVYVYVVANRAIKEMQAESEEARAFLGDDERTSGDRIAMEEAGITDDWVDWNESDDDDTSLRRRPSVEH</sequence>
<feature type="compositionally biased region" description="Basic and acidic residues" evidence="10">
    <location>
        <begin position="400"/>
        <end position="410"/>
    </location>
</feature>
<accession>A0A1X2GEA2</accession>
<evidence type="ECO:0000256" key="9">
    <source>
        <dbReference type="ARBA" id="ARBA00023136"/>
    </source>
</evidence>
<feature type="transmembrane region" description="Helical" evidence="11">
    <location>
        <begin position="125"/>
        <end position="145"/>
    </location>
</feature>
<evidence type="ECO:0000256" key="2">
    <source>
        <dbReference type="ARBA" id="ARBA00004653"/>
    </source>
</evidence>
<keyword evidence="6 11" id="KW-0812">Transmembrane</keyword>
<gene>
    <name evidence="13" type="ORF">DM01DRAFT_1337220</name>
</gene>
<dbReference type="PANTHER" id="PTHR47549">
    <property type="entry name" value="GOLGI APPARATUS MEMBRANE PROTEIN TVP38-RELATED"/>
    <property type="match status" value="1"/>
</dbReference>
<name>A0A1X2GEA2_9FUNG</name>
<evidence type="ECO:0000256" key="5">
    <source>
        <dbReference type="ARBA" id="ARBA00020673"/>
    </source>
</evidence>
<evidence type="ECO:0000313" key="13">
    <source>
        <dbReference type="EMBL" id="ORX51720.1"/>
    </source>
</evidence>
<dbReference type="GO" id="GO:0000139">
    <property type="term" value="C:Golgi membrane"/>
    <property type="evidence" value="ECO:0007669"/>
    <property type="project" value="UniProtKB-SubCell"/>
</dbReference>
<dbReference type="InterPro" id="IPR051076">
    <property type="entry name" value="Golgi_membrane_TVP38/TMEM64"/>
</dbReference>
<feature type="region of interest" description="Disordered" evidence="10">
    <location>
        <begin position="48"/>
        <end position="85"/>
    </location>
</feature>
<feature type="transmembrane region" description="Helical" evidence="11">
    <location>
        <begin position="166"/>
        <end position="185"/>
    </location>
</feature>
<evidence type="ECO:0000256" key="11">
    <source>
        <dbReference type="SAM" id="Phobius"/>
    </source>
</evidence>
<feature type="compositionally biased region" description="Acidic residues" evidence="10">
    <location>
        <begin position="389"/>
        <end position="399"/>
    </location>
</feature>
<dbReference type="GO" id="GO:0016192">
    <property type="term" value="P:vesicle-mediated transport"/>
    <property type="evidence" value="ECO:0007669"/>
    <property type="project" value="TreeGrafter"/>
</dbReference>
<comment type="function">
    <text evidence="1">Golgi membrane protein involved in vesicular trafficking and spindle migration.</text>
</comment>
<dbReference type="Pfam" id="PF09335">
    <property type="entry name" value="VTT_dom"/>
    <property type="match status" value="1"/>
</dbReference>
<dbReference type="AlphaFoldDB" id="A0A1X2GEA2"/>
<comment type="similarity">
    <text evidence="3">Belongs to the TVP38/TMEM64 family.</text>
</comment>
<dbReference type="STRING" id="101127.A0A1X2GEA2"/>
<evidence type="ECO:0000256" key="8">
    <source>
        <dbReference type="ARBA" id="ARBA00023034"/>
    </source>
</evidence>
<feature type="transmembrane region" description="Helical" evidence="11">
    <location>
        <begin position="329"/>
        <end position="349"/>
    </location>
</feature>
<evidence type="ECO:0000259" key="12">
    <source>
        <dbReference type="Pfam" id="PF09335"/>
    </source>
</evidence>
<keyword evidence="7 11" id="KW-1133">Transmembrane helix</keyword>
<comment type="caution">
    <text evidence="13">The sequence shown here is derived from an EMBL/GenBank/DDBJ whole genome shotgun (WGS) entry which is preliminary data.</text>
</comment>
<evidence type="ECO:0000313" key="14">
    <source>
        <dbReference type="Proteomes" id="UP000242146"/>
    </source>
</evidence>
<evidence type="ECO:0000256" key="10">
    <source>
        <dbReference type="SAM" id="MobiDB-lite"/>
    </source>
</evidence>
<comment type="subcellular location">
    <subcellularLocation>
        <location evidence="2">Golgi apparatus membrane</location>
        <topology evidence="2">Multi-pass membrane protein</topology>
    </subcellularLocation>
</comment>
<evidence type="ECO:0000256" key="4">
    <source>
        <dbReference type="ARBA" id="ARBA00013533"/>
    </source>
</evidence>
<organism evidence="13 14">
    <name type="scientific">Hesseltinella vesiculosa</name>
    <dbReference type="NCBI Taxonomy" id="101127"/>
    <lineage>
        <taxon>Eukaryota</taxon>
        <taxon>Fungi</taxon>
        <taxon>Fungi incertae sedis</taxon>
        <taxon>Mucoromycota</taxon>
        <taxon>Mucoromycotina</taxon>
        <taxon>Mucoromycetes</taxon>
        <taxon>Mucorales</taxon>
        <taxon>Cunninghamellaceae</taxon>
        <taxon>Hesseltinella</taxon>
    </lineage>
</organism>
<evidence type="ECO:0000256" key="6">
    <source>
        <dbReference type="ARBA" id="ARBA00022692"/>
    </source>
</evidence>
<evidence type="ECO:0000256" key="3">
    <source>
        <dbReference type="ARBA" id="ARBA00008640"/>
    </source>
</evidence>
<proteinExistence type="inferred from homology"/>
<reference evidence="13 14" key="1">
    <citation type="submission" date="2016-07" db="EMBL/GenBank/DDBJ databases">
        <title>Pervasive Adenine N6-methylation of Active Genes in Fungi.</title>
        <authorList>
            <consortium name="DOE Joint Genome Institute"/>
            <person name="Mondo S.J."/>
            <person name="Dannebaum R.O."/>
            <person name="Kuo R.C."/>
            <person name="Labutti K."/>
            <person name="Haridas S."/>
            <person name="Kuo A."/>
            <person name="Salamov A."/>
            <person name="Ahrendt S.R."/>
            <person name="Lipzen A."/>
            <person name="Sullivan W."/>
            <person name="Andreopoulos W.B."/>
            <person name="Clum A."/>
            <person name="Lindquist E."/>
            <person name="Daum C."/>
            <person name="Ramamoorthy G.K."/>
            <person name="Gryganskyi A."/>
            <person name="Culley D."/>
            <person name="Magnuson J.K."/>
            <person name="James T.Y."/>
            <person name="O'Malley M.A."/>
            <person name="Stajich J.E."/>
            <person name="Spatafora J.W."/>
            <person name="Visel A."/>
            <person name="Grigoriev I.V."/>
        </authorList>
    </citation>
    <scope>NUCLEOTIDE SEQUENCE [LARGE SCALE GENOMIC DNA]</scope>
    <source>
        <strain evidence="13 14">NRRL 3301</strain>
    </source>
</reference>
<feature type="domain" description="VTT" evidence="12">
    <location>
        <begin position="188"/>
        <end position="300"/>
    </location>
</feature>
<evidence type="ECO:0000256" key="7">
    <source>
        <dbReference type="ARBA" id="ARBA00022989"/>
    </source>
</evidence>
<dbReference type="EMBL" id="MCGT01000020">
    <property type="protein sequence ID" value="ORX51720.1"/>
    <property type="molecule type" value="Genomic_DNA"/>
</dbReference>
<feature type="transmembrane region" description="Helical" evidence="11">
    <location>
        <begin position="205"/>
        <end position="225"/>
    </location>
</feature>
<dbReference type="PANTHER" id="PTHR47549:SF3">
    <property type="entry name" value="GOLGI APPARATUS MEMBRANE PROTEIN TVP38"/>
    <property type="match status" value="1"/>
</dbReference>
<dbReference type="OrthoDB" id="166803at2759"/>
<keyword evidence="9 11" id="KW-0472">Membrane</keyword>
<dbReference type="InterPro" id="IPR032816">
    <property type="entry name" value="VTT_dom"/>
</dbReference>
<feature type="transmembrane region" description="Helical" evidence="11">
    <location>
        <begin position="278"/>
        <end position="298"/>
    </location>
</feature>
<dbReference type="Proteomes" id="UP000242146">
    <property type="component" value="Unassembled WGS sequence"/>
</dbReference>
<keyword evidence="14" id="KW-1185">Reference proteome</keyword>